<comment type="similarity">
    <text evidence="1">Belongs to the complex I 24 kDa subunit family.</text>
</comment>
<evidence type="ECO:0000256" key="1">
    <source>
        <dbReference type="ARBA" id="ARBA00010643"/>
    </source>
</evidence>
<protein>
    <submittedName>
        <fullName evidence="7">Uncharacterized protein</fullName>
    </submittedName>
</protein>
<dbReference type="InterPro" id="IPR042128">
    <property type="entry name" value="NuoE_dom"/>
</dbReference>
<sequence>MSEKSWKAEVDEIINDIGKSEAALLQCLEAVQRDVGYIPQDAITYLRDELDVPSVEIYGVITFYGMLTAEQQGKYVIRVCNSLPCYLNGSKMIIETLETELGIKSGETAEDANFTLETVACLGLCDKAPAMIINREIYGNLTEEKVKEIIKAKAGDD</sequence>
<proteinExistence type="inferred from homology"/>
<dbReference type="GO" id="GO:0016491">
    <property type="term" value="F:oxidoreductase activity"/>
    <property type="evidence" value="ECO:0007669"/>
    <property type="project" value="InterPro"/>
</dbReference>
<gene>
    <name evidence="7" type="ORF">GIJIEOGM_00036</name>
</gene>
<reference evidence="7" key="1">
    <citation type="submission" date="2020-06" db="EMBL/GenBank/DDBJ databases">
        <title>Unique genomic features of the anaerobic methanotrophic archaea.</title>
        <authorList>
            <person name="Chadwick G.L."/>
            <person name="Skennerton C.T."/>
            <person name="Laso-Perez R."/>
            <person name="Leu A.O."/>
            <person name="Speth D.R."/>
            <person name="Yu H."/>
            <person name="Morgan-Lang C."/>
            <person name="Hatzenpichler R."/>
            <person name="Goudeau D."/>
            <person name="Malmstrom R."/>
            <person name="Brazelton W.J."/>
            <person name="Woyke T."/>
            <person name="Hallam S.J."/>
            <person name="Tyson G.W."/>
            <person name="Wegener G."/>
            <person name="Boetius A."/>
            <person name="Orphan V."/>
        </authorList>
    </citation>
    <scope>NUCLEOTIDE SEQUENCE</scope>
</reference>
<dbReference type="InterPro" id="IPR036249">
    <property type="entry name" value="Thioredoxin-like_sf"/>
</dbReference>
<keyword evidence="2" id="KW-0001">2Fe-2S</keyword>
<keyword evidence="4" id="KW-0408">Iron</keyword>
<keyword evidence="3" id="KW-0479">Metal-binding</keyword>
<dbReference type="PANTHER" id="PTHR43342:SF1">
    <property type="entry name" value="BIFURCATING [FEFE] HYDROGENASE GAMMA SUBUNIT"/>
    <property type="match status" value="1"/>
</dbReference>
<accession>A0A7G9Z761</accession>
<evidence type="ECO:0000256" key="6">
    <source>
        <dbReference type="ARBA" id="ARBA00034078"/>
    </source>
</evidence>
<evidence type="ECO:0000313" key="7">
    <source>
        <dbReference type="EMBL" id="QNO56095.1"/>
    </source>
</evidence>
<dbReference type="PANTHER" id="PTHR43342">
    <property type="entry name" value="NADH-QUINONE OXIDOREDUCTASE, E SUBUNIT"/>
    <property type="match status" value="1"/>
</dbReference>
<evidence type="ECO:0000256" key="3">
    <source>
        <dbReference type="ARBA" id="ARBA00022723"/>
    </source>
</evidence>
<dbReference type="InterPro" id="IPR028431">
    <property type="entry name" value="NADP_DH_HndA-like"/>
</dbReference>
<dbReference type="FunFam" id="3.40.30.10:FF:000015">
    <property type="entry name" value="NADH-quinone oxidoreductase subunit E"/>
    <property type="match status" value="1"/>
</dbReference>
<dbReference type="AlphaFoldDB" id="A0A7G9Z761"/>
<dbReference type="PROSITE" id="PS01099">
    <property type="entry name" value="COMPLEX1_24K"/>
    <property type="match status" value="1"/>
</dbReference>
<organism evidence="7">
    <name type="scientific">Candidatus Methanophaga sp. ANME-1 ERB7</name>
    <dbReference type="NCBI Taxonomy" id="2759913"/>
    <lineage>
        <taxon>Archaea</taxon>
        <taxon>Methanobacteriati</taxon>
        <taxon>Methanobacteriota</taxon>
        <taxon>Stenosarchaea group</taxon>
        <taxon>Methanomicrobia</taxon>
        <taxon>Candidatus Methanophagales</taxon>
        <taxon>Candidatus Methanophagaceae</taxon>
        <taxon>Candidatus Methanophaga</taxon>
    </lineage>
</organism>
<dbReference type="GO" id="GO:0051537">
    <property type="term" value="F:2 iron, 2 sulfur cluster binding"/>
    <property type="evidence" value="ECO:0007669"/>
    <property type="project" value="UniProtKB-KW"/>
</dbReference>
<dbReference type="EMBL" id="MT631644">
    <property type="protein sequence ID" value="QNO56095.1"/>
    <property type="molecule type" value="Genomic_DNA"/>
</dbReference>
<dbReference type="Gene3D" id="3.40.30.10">
    <property type="entry name" value="Glutaredoxin"/>
    <property type="match status" value="1"/>
</dbReference>
<dbReference type="Gene3D" id="1.10.10.1590">
    <property type="entry name" value="NADH-quinone oxidoreductase subunit E"/>
    <property type="match status" value="1"/>
</dbReference>
<dbReference type="SUPFAM" id="SSF52833">
    <property type="entry name" value="Thioredoxin-like"/>
    <property type="match status" value="1"/>
</dbReference>
<dbReference type="InterPro" id="IPR041921">
    <property type="entry name" value="NuoE_N"/>
</dbReference>
<keyword evidence="5" id="KW-0411">Iron-sulfur</keyword>
<name>A0A7G9Z761_9EURY</name>
<dbReference type="Pfam" id="PF01257">
    <property type="entry name" value="2Fe-2S_thioredx"/>
    <property type="match status" value="1"/>
</dbReference>
<evidence type="ECO:0000256" key="5">
    <source>
        <dbReference type="ARBA" id="ARBA00023014"/>
    </source>
</evidence>
<evidence type="ECO:0000256" key="4">
    <source>
        <dbReference type="ARBA" id="ARBA00023004"/>
    </source>
</evidence>
<dbReference type="InterPro" id="IPR002023">
    <property type="entry name" value="NuoE-like"/>
</dbReference>
<dbReference type="PIRSF" id="PIRSF000216">
    <property type="entry name" value="NADH_DH_24kDa"/>
    <property type="match status" value="1"/>
</dbReference>
<dbReference type="CDD" id="cd03064">
    <property type="entry name" value="TRX_Fd_NuoE"/>
    <property type="match status" value="1"/>
</dbReference>
<dbReference type="NCBIfam" id="TIGR01958">
    <property type="entry name" value="nuoE_fam"/>
    <property type="match status" value="1"/>
</dbReference>
<evidence type="ECO:0000256" key="2">
    <source>
        <dbReference type="ARBA" id="ARBA00022714"/>
    </source>
</evidence>
<dbReference type="NCBIfam" id="NF005722">
    <property type="entry name" value="PRK07539.1-2"/>
    <property type="match status" value="1"/>
</dbReference>
<dbReference type="GO" id="GO:0046872">
    <property type="term" value="F:metal ion binding"/>
    <property type="evidence" value="ECO:0007669"/>
    <property type="project" value="UniProtKB-KW"/>
</dbReference>
<comment type="cofactor">
    <cofactor evidence="6">
        <name>[2Fe-2S] cluster</name>
        <dbReference type="ChEBI" id="CHEBI:190135"/>
    </cofactor>
</comment>